<dbReference type="Gene3D" id="2.40.400.10">
    <property type="entry name" value="Acetoacetate decarboxylase-like"/>
    <property type="match status" value="1"/>
</dbReference>
<gene>
    <name evidence="2" type="ORF">UABAM_00409</name>
</gene>
<dbReference type="OrthoDB" id="220163at2"/>
<dbReference type="InterPro" id="IPR050464">
    <property type="entry name" value="Zeta_carotene_desat/Oxidored"/>
</dbReference>
<dbReference type="SUPFAM" id="SSF51905">
    <property type="entry name" value="FAD/NAD(P)-binding domain"/>
    <property type="match status" value="1"/>
</dbReference>
<dbReference type="KEGG" id="uam:UABAM_00409"/>
<dbReference type="InterPro" id="IPR002937">
    <property type="entry name" value="Amino_oxidase"/>
</dbReference>
<accession>A0A5S9IIF3</accession>
<evidence type="ECO:0000259" key="1">
    <source>
        <dbReference type="Pfam" id="PF01593"/>
    </source>
</evidence>
<dbReference type="Pfam" id="PF01593">
    <property type="entry name" value="Amino_oxidase"/>
    <property type="match status" value="1"/>
</dbReference>
<dbReference type="RefSeq" id="WP_151966322.1">
    <property type="nucleotide sequence ID" value="NZ_AP019860.1"/>
</dbReference>
<evidence type="ECO:0000313" key="3">
    <source>
        <dbReference type="Proteomes" id="UP000326354"/>
    </source>
</evidence>
<organism evidence="2 3">
    <name type="scientific">Uabimicrobium amorphum</name>
    <dbReference type="NCBI Taxonomy" id="2596890"/>
    <lineage>
        <taxon>Bacteria</taxon>
        <taxon>Pseudomonadati</taxon>
        <taxon>Planctomycetota</taxon>
        <taxon>Candidatus Uabimicrobiia</taxon>
        <taxon>Candidatus Uabimicrobiales</taxon>
        <taxon>Candidatus Uabimicrobiaceae</taxon>
        <taxon>Candidatus Uabimicrobium</taxon>
    </lineage>
</organism>
<sequence>MKYIPFPGEQCLPQPGNIKNALFYVFLLEASIDKLTNICENYFNSIADDTLSYIPCSRYVLLSHVDIGSLSSAQKKHGAIAYKDIALWMPLAVVDNSKTLPVVKRIAFFPLYIIVDNAQTMVTGRETFGLAKQMGWFDIPTSPSHANYFRTEVVGRQSSQTFTRRSLLWEVEKQNTANHFSTMRDMGKMFVDMLFKDAPGFPTADLISGLQKQGSVLGLKQFRSCTHPEKACYQSIIETPVVVNDFLEGGYLGNNYQFTVHDLATHPLQEIAGVQNQKTTGFWFRANLTMKNGQEVWRSSQNNTYEKHKRIAILGGGMSSLTAAYELSDPARKDNYDITVYLPGWRLGGKGASGRNRKMGDRIEEHGLHVWYGFYDNAFRLIQRCYKDNNRVPQHPFATWQQAFTKQSYFILNENHKGRWVKWRMRFRENDLVPGIDPLEMNLWSGTELLLEWLLGIYESLAREKVLHLGFTNRDTKIDWDKDFIGTVARGIKKALQVPVWLLLKASYEMAKAQRVYHKFRGGKNQLNVLATNLNRFKNWLWPFVEKNIDHDELRRFWILLDHISAVITGVVADNLIENGLASIDHLDLREWLHKHGAKKYPTLTQSPSVRFIYNAAFAFVDGDTQKADFSAGAGLRGMLRLFCTHKGAVVYKMNAGMGDIVFTPMYEVLKKRGVQFKFFHSVTNIGLTEDQKSIDTIQMVKQVQLKTNEYDPVVDIGGALCWPSSPCYEQIVAGEKLQKIIDEEKIDIEHRSRIGFGWEHDEEVSIKQGEDFDEVILGISIGALPKICPELIDANKRWQNMISSVKTVATQAYQFWFRKNLQQLGGNEPTFTMGTYADPVDTYSDMSHLCAVESGDKDGSIAYFCGVVPDKENENREQAQQRSQQLAKQYFKENAHYFWPGTIKNGKIDWSLLVDPNNREGEKRFDAQYYRINSGSSERYVLSVAGSNKYRLRCDESGFRHLYLTGDWTNNNFNCGCIEASVMSGMQVARAISGEDIQICDENDEWLAKLFGK</sequence>
<dbReference type="Pfam" id="PF13450">
    <property type="entry name" value="NAD_binding_8"/>
    <property type="match status" value="1"/>
</dbReference>
<proteinExistence type="predicted"/>
<dbReference type="AlphaFoldDB" id="A0A5S9IIF3"/>
<dbReference type="Proteomes" id="UP000326354">
    <property type="component" value="Chromosome"/>
</dbReference>
<dbReference type="Gene3D" id="3.50.50.60">
    <property type="entry name" value="FAD/NAD(P)-binding domain"/>
    <property type="match status" value="1"/>
</dbReference>
<reference evidence="2 3" key="1">
    <citation type="submission" date="2019-08" db="EMBL/GenBank/DDBJ databases">
        <title>Complete genome sequence of Candidatus Uab amorphum.</title>
        <authorList>
            <person name="Shiratori T."/>
            <person name="Suzuki S."/>
            <person name="Kakizawa Y."/>
            <person name="Ishida K."/>
        </authorList>
    </citation>
    <scope>NUCLEOTIDE SEQUENCE [LARGE SCALE GENOMIC DNA]</scope>
    <source>
        <strain evidence="2 3">SRT547</strain>
    </source>
</reference>
<dbReference type="InterPro" id="IPR023375">
    <property type="entry name" value="ADC_dom_sf"/>
</dbReference>
<keyword evidence="3" id="KW-1185">Reference proteome</keyword>
<dbReference type="InterPro" id="IPR036188">
    <property type="entry name" value="FAD/NAD-bd_sf"/>
</dbReference>
<feature type="domain" description="Amine oxidase" evidence="1">
    <location>
        <begin position="767"/>
        <end position="993"/>
    </location>
</feature>
<protein>
    <submittedName>
        <fullName evidence="2">Membrane protein</fullName>
    </submittedName>
</protein>
<dbReference type="PANTHER" id="PTHR42923">
    <property type="entry name" value="PROTOPORPHYRINOGEN OXIDASE"/>
    <property type="match status" value="1"/>
</dbReference>
<dbReference type="GO" id="GO:0016491">
    <property type="term" value="F:oxidoreductase activity"/>
    <property type="evidence" value="ECO:0007669"/>
    <property type="project" value="InterPro"/>
</dbReference>
<dbReference type="PANTHER" id="PTHR42923:SF46">
    <property type="entry name" value="AMINE OXIDASE"/>
    <property type="match status" value="1"/>
</dbReference>
<name>A0A5S9IIF3_UABAM</name>
<evidence type="ECO:0000313" key="2">
    <source>
        <dbReference type="EMBL" id="BBM82066.1"/>
    </source>
</evidence>
<dbReference type="EMBL" id="AP019860">
    <property type="protein sequence ID" value="BBM82066.1"/>
    <property type="molecule type" value="Genomic_DNA"/>
</dbReference>
<dbReference type="SUPFAM" id="SSF160104">
    <property type="entry name" value="Acetoacetate decarboxylase-like"/>
    <property type="match status" value="1"/>
</dbReference>